<gene>
    <name evidence="1" type="ORF">GCM10009332_10430</name>
</gene>
<dbReference type="AlphaFoldDB" id="A0A917JM54"/>
<comment type="caution">
    <text evidence="1">The sequence shown here is derived from an EMBL/GenBank/DDBJ whole genome shotgun (WGS) entry which is preliminary data.</text>
</comment>
<proteinExistence type="predicted"/>
<protein>
    <submittedName>
        <fullName evidence="1">Uncharacterized protein</fullName>
    </submittedName>
</protein>
<dbReference type="EMBL" id="BMPZ01000002">
    <property type="protein sequence ID" value="GGI74885.1"/>
    <property type="molecule type" value="Genomic_DNA"/>
</dbReference>
<name>A0A917JM54_9GAMM</name>
<organism evidence="1 2">
    <name type="scientific">Shewanella gelidii</name>
    <dbReference type="NCBI Taxonomy" id="1642821"/>
    <lineage>
        <taxon>Bacteria</taxon>
        <taxon>Pseudomonadati</taxon>
        <taxon>Pseudomonadota</taxon>
        <taxon>Gammaproteobacteria</taxon>
        <taxon>Alteromonadales</taxon>
        <taxon>Shewanellaceae</taxon>
        <taxon>Shewanella</taxon>
    </lineage>
</organism>
<reference evidence="1" key="1">
    <citation type="journal article" date="2014" name="Int. J. Syst. Evol. Microbiol.">
        <title>Complete genome sequence of Corynebacterium casei LMG S-19264T (=DSM 44701T), isolated from a smear-ripened cheese.</title>
        <authorList>
            <consortium name="US DOE Joint Genome Institute (JGI-PGF)"/>
            <person name="Walter F."/>
            <person name="Albersmeier A."/>
            <person name="Kalinowski J."/>
            <person name="Ruckert C."/>
        </authorList>
    </citation>
    <scope>NUCLEOTIDE SEQUENCE</scope>
    <source>
        <strain evidence="1">JCM 30804</strain>
    </source>
</reference>
<dbReference type="Proteomes" id="UP000613743">
    <property type="component" value="Unassembled WGS sequence"/>
</dbReference>
<evidence type="ECO:0000313" key="1">
    <source>
        <dbReference type="EMBL" id="GGI74885.1"/>
    </source>
</evidence>
<accession>A0A917JM54</accession>
<dbReference type="InterPro" id="IPR036280">
    <property type="entry name" value="Multihaem_cyt_sf"/>
</dbReference>
<evidence type="ECO:0000313" key="2">
    <source>
        <dbReference type="Proteomes" id="UP000613743"/>
    </source>
</evidence>
<sequence>MYKANNSKKTSNRNFDLWEMKVMKYKKVTLAMMIASSVFVSGCNDDEVEYKTPPEDLAKITQLSDEVSELQATNHNLRVQNTALVAQVEKLSVPKFEAYDFVTQCAAAGITFSYKDPNAPELVKAQPAKAADRSTNCSDCHSYDGDDTGVTIPHGDQGDCANCHDAHSVVDPDAPTGDATDPTFTQPEFGSGAIDGFTGASGGAYYKSGSYLNAEWLKKQLNTQVKNYRWREAGEEETGVSTIAAACVVEGREHMLNMFPTDGKSYVVDIKENAIGAKLVSTVNKVSGTGSSMGSTTPNIATFGFGLKEVDGDYYANMFIGKNNTCYNIIMNGEARLSYYEYDPTQFQKTGLDTSSRNRGARILTTTDYAKTGLYGFDWYTPVEGLGIGEAFTPEDVDWSKVGACNITLKVENIIPLG</sequence>
<reference evidence="1" key="2">
    <citation type="submission" date="2020-09" db="EMBL/GenBank/DDBJ databases">
        <authorList>
            <person name="Sun Q."/>
            <person name="Ohkuma M."/>
        </authorList>
    </citation>
    <scope>NUCLEOTIDE SEQUENCE</scope>
    <source>
        <strain evidence="1">JCM 30804</strain>
    </source>
</reference>
<dbReference type="SUPFAM" id="SSF48695">
    <property type="entry name" value="Multiheme cytochromes"/>
    <property type="match status" value="1"/>
</dbReference>
<keyword evidence="2" id="KW-1185">Reference proteome</keyword>